<keyword evidence="1" id="KW-0472">Membrane</keyword>
<protein>
    <recommendedName>
        <fullName evidence="4">DUF2809 domain-containing protein</fullName>
    </recommendedName>
</protein>
<evidence type="ECO:0000313" key="2">
    <source>
        <dbReference type="EMBL" id="EMQ94880.1"/>
    </source>
</evidence>
<proteinExistence type="predicted"/>
<reference evidence="2 3" key="1">
    <citation type="submission" date="2012-12" db="EMBL/GenBank/DDBJ databases">
        <title>Genome assembly of Formosa sp. AK20.</title>
        <authorList>
            <person name="Kumar R."/>
            <person name="Khatri I."/>
            <person name="Vaidya B."/>
            <person name="Subramanian S."/>
            <person name="Pinnaka A."/>
        </authorList>
    </citation>
    <scope>NUCLEOTIDE SEQUENCE [LARGE SCALE GENOMIC DNA]</scope>
    <source>
        <strain evidence="2 3">AK20</strain>
    </source>
</reference>
<accession>M7MJ45</accession>
<dbReference type="Pfam" id="PF10990">
    <property type="entry name" value="DUF2809"/>
    <property type="match status" value="1"/>
</dbReference>
<organism evidence="2 3">
    <name type="scientific">Xanthomarina gelatinilytica</name>
    <dbReference type="NCBI Taxonomy" id="1137281"/>
    <lineage>
        <taxon>Bacteria</taxon>
        <taxon>Pseudomonadati</taxon>
        <taxon>Bacteroidota</taxon>
        <taxon>Flavobacteriia</taxon>
        <taxon>Flavobacteriales</taxon>
        <taxon>Flavobacteriaceae</taxon>
        <taxon>Xanthomarina</taxon>
    </lineage>
</organism>
<name>M7MJ45_9FLAO</name>
<dbReference type="InterPro" id="IPR021257">
    <property type="entry name" value="DUF2809"/>
</dbReference>
<keyword evidence="1" id="KW-0812">Transmembrane</keyword>
<gene>
    <name evidence="2" type="ORF">D778_00240</name>
</gene>
<comment type="caution">
    <text evidence="2">The sequence shown here is derived from an EMBL/GenBank/DDBJ whole genome shotgun (WGS) entry which is preliminary data.</text>
</comment>
<evidence type="ECO:0000256" key="1">
    <source>
        <dbReference type="SAM" id="Phobius"/>
    </source>
</evidence>
<dbReference type="AlphaFoldDB" id="M7MJ45"/>
<feature type="transmembrane region" description="Helical" evidence="1">
    <location>
        <begin position="33"/>
        <end position="55"/>
    </location>
</feature>
<dbReference type="RefSeq" id="WP_007649618.1">
    <property type="nucleotide sequence ID" value="NZ_JBLXFL010000007.1"/>
</dbReference>
<sequence>MVLIIAFCIEFLQLCNLLEWLNLQNNTLAKLVLGSTFQVTDLLAYTLGILLVLIVEYKQNN</sequence>
<keyword evidence="3" id="KW-1185">Reference proteome</keyword>
<dbReference type="EMBL" id="ANLA01000013">
    <property type="protein sequence ID" value="EMQ94880.1"/>
    <property type="molecule type" value="Genomic_DNA"/>
</dbReference>
<dbReference type="PATRIC" id="fig|1137281.3.peg.1674"/>
<dbReference type="Proteomes" id="UP000012024">
    <property type="component" value="Unassembled WGS sequence"/>
</dbReference>
<evidence type="ECO:0000313" key="3">
    <source>
        <dbReference type="Proteomes" id="UP000012024"/>
    </source>
</evidence>
<evidence type="ECO:0008006" key="4">
    <source>
        <dbReference type="Google" id="ProtNLM"/>
    </source>
</evidence>
<keyword evidence="1" id="KW-1133">Transmembrane helix</keyword>